<dbReference type="InterPro" id="IPR002372">
    <property type="entry name" value="PQQ_rpt_dom"/>
</dbReference>
<evidence type="ECO:0000313" key="3">
    <source>
        <dbReference type="Proteomes" id="UP000005824"/>
    </source>
</evidence>
<dbReference type="Gene3D" id="2.130.10.10">
    <property type="entry name" value="YVTN repeat-like/Quinoprotein amine dehydrogenase"/>
    <property type="match status" value="2"/>
</dbReference>
<protein>
    <submittedName>
        <fullName evidence="2">Pyrrolo-quinoline quinone</fullName>
    </submittedName>
</protein>
<name>B4D9Z5_9BACT</name>
<accession>B4D9Z5</accession>
<dbReference type="EMBL" id="ABVL01000028">
    <property type="protein sequence ID" value="EDY16749.1"/>
    <property type="molecule type" value="Genomic_DNA"/>
</dbReference>
<dbReference type="SMART" id="SM00564">
    <property type="entry name" value="PQQ"/>
    <property type="match status" value="4"/>
</dbReference>
<dbReference type="RefSeq" id="WP_006983033.1">
    <property type="nucleotide sequence ID" value="NZ_ABVL01000028.1"/>
</dbReference>
<dbReference type="InterPro" id="IPR015943">
    <property type="entry name" value="WD40/YVTN_repeat-like_dom_sf"/>
</dbReference>
<reference evidence="2 3" key="1">
    <citation type="journal article" date="2011" name="J. Bacteriol.">
        <title>Genome sequence of Chthoniobacter flavus Ellin428, an aerobic heterotrophic soil bacterium.</title>
        <authorList>
            <person name="Kant R."/>
            <person name="van Passel M.W."/>
            <person name="Palva A."/>
            <person name="Lucas S."/>
            <person name="Lapidus A."/>
            <person name="Glavina Del Rio T."/>
            <person name="Dalin E."/>
            <person name="Tice H."/>
            <person name="Bruce D."/>
            <person name="Goodwin L."/>
            <person name="Pitluck S."/>
            <person name="Larimer F.W."/>
            <person name="Land M.L."/>
            <person name="Hauser L."/>
            <person name="Sangwan P."/>
            <person name="de Vos W.M."/>
            <person name="Janssen P.H."/>
            <person name="Smidt H."/>
        </authorList>
    </citation>
    <scope>NUCLEOTIDE SEQUENCE [LARGE SCALE GENOMIC DNA]</scope>
    <source>
        <strain evidence="2 3">Ellin428</strain>
    </source>
</reference>
<comment type="caution">
    <text evidence="2">The sequence shown here is derived from an EMBL/GenBank/DDBJ whole genome shotgun (WGS) entry which is preliminary data.</text>
</comment>
<proteinExistence type="predicted"/>
<dbReference type="SUPFAM" id="SSF50998">
    <property type="entry name" value="Quinoprotein alcohol dehydrogenase-like"/>
    <property type="match status" value="1"/>
</dbReference>
<dbReference type="InterPro" id="IPR018391">
    <property type="entry name" value="PQQ_b-propeller_rpt"/>
</dbReference>
<dbReference type="InParanoid" id="B4D9Z5"/>
<dbReference type="AlphaFoldDB" id="B4D9Z5"/>
<dbReference type="Gene3D" id="2.40.128.630">
    <property type="match status" value="1"/>
</dbReference>
<dbReference type="STRING" id="497964.CfE428DRAFT_5712"/>
<dbReference type="Proteomes" id="UP000005824">
    <property type="component" value="Unassembled WGS sequence"/>
</dbReference>
<evidence type="ECO:0000313" key="2">
    <source>
        <dbReference type="EMBL" id="EDY16749.1"/>
    </source>
</evidence>
<feature type="domain" description="Pyrrolo-quinoline quinone repeat" evidence="1">
    <location>
        <begin position="65"/>
        <end position="175"/>
    </location>
</feature>
<dbReference type="eggNOG" id="COG1520">
    <property type="taxonomic scope" value="Bacteria"/>
</dbReference>
<gene>
    <name evidence="2" type="ORF">CfE428DRAFT_5712</name>
</gene>
<dbReference type="Pfam" id="PF13360">
    <property type="entry name" value="PQQ_2"/>
    <property type="match status" value="3"/>
</dbReference>
<dbReference type="PANTHER" id="PTHR34512:SF30">
    <property type="entry name" value="OUTER MEMBRANE PROTEIN ASSEMBLY FACTOR BAMB"/>
    <property type="match status" value="1"/>
</dbReference>
<evidence type="ECO:0000259" key="1">
    <source>
        <dbReference type="Pfam" id="PF13360"/>
    </source>
</evidence>
<feature type="domain" description="Pyrrolo-quinoline quinone repeat" evidence="1">
    <location>
        <begin position="205"/>
        <end position="294"/>
    </location>
</feature>
<dbReference type="PANTHER" id="PTHR34512">
    <property type="entry name" value="CELL SURFACE PROTEIN"/>
    <property type="match status" value="1"/>
</dbReference>
<organism evidence="2 3">
    <name type="scientific">Chthoniobacter flavus Ellin428</name>
    <dbReference type="NCBI Taxonomy" id="497964"/>
    <lineage>
        <taxon>Bacteria</taxon>
        <taxon>Pseudomonadati</taxon>
        <taxon>Verrucomicrobiota</taxon>
        <taxon>Spartobacteria</taxon>
        <taxon>Chthoniobacterales</taxon>
        <taxon>Chthoniobacteraceae</taxon>
        <taxon>Chthoniobacter</taxon>
    </lineage>
</organism>
<dbReference type="InterPro" id="IPR011047">
    <property type="entry name" value="Quinoprotein_ADH-like_sf"/>
</dbReference>
<feature type="domain" description="Pyrrolo-quinoline quinone repeat" evidence="1">
    <location>
        <begin position="316"/>
        <end position="378"/>
    </location>
</feature>
<sequence length="423" mass="44844">MNILNPGKLLLSMVLAVGVAGLLMADGLPAKEFQANWPRFRGPEGNGFTQQKGFPLSFNVQSGENVAWSVPVPMAGFSSPVVWGNRVFLSGGDEKKCEVMAFDVATGKLLWESTVPRTAGSPDERPKVPDECGMAAGTVATDGQRVYAMFADGDIAAFDFDGKVAWAKYLGFPKNQYGFATSLLTWQGRVIVQFDQGDPEDKASKLLALDGATGKVVWERERPVGASWATPIVFDAAGKTQIVTCAVPLVISYAAKDGAELWRAEGLDGEVTPSPIFANGTVFAVSPANKLQTIRPDGEGDVTGSHLGWVAEDGIPAVTSPVSDGELVFLVDAGGMMTCYDAKTGRKQWEHDLGDECNASPSIAGGKLYVITAKGVMTVAGTLRQYGEVSQSSFGEKVLATPAFAQGKIFVRGMTHLFCLGGK</sequence>
<keyword evidence="3" id="KW-1185">Reference proteome</keyword>